<dbReference type="Proteomes" id="UP000007431">
    <property type="component" value="Unassembled WGS sequence"/>
</dbReference>
<evidence type="ECO:0000256" key="9">
    <source>
        <dbReference type="RuleBase" id="RU368027"/>
    </source>
</evidence>
<dbReference type="AlphaFoldDB" id="D8PNP7"/>
<reference evidence="11 12" key="1">
    <citation type="journal article" date="2010" name="Nat. Biotechnol.">
        <title>Genome sequence of the model mushroom Schizophyllum commune.</title>
        <authorList>
            <person name="Ohm R.A."/>
            <person name="de Jong J.F."/>
            <person name="Lugones L.G."/>
            <person name="Aerts A."/>
            <person name="Kothe E."/>
            <person name="Stajich J.E."/>
            <person name="de Vries R.P."/>
            <person name="Record E."/>
            <person name="Levasseur A."/>
            <person name="Baker S.E."/>
            <person name="Bartholomew K.A."/>
            <person name="Coutinho P.M."/>
            <person name="Erdmann S."/>
            <person name="Fowler T.J."/>
            <person name="Gathman A.C."/>
            <person name="Lombard V."/>
            <person name="Henrissat B."/>
            <person name="Knabe N."/>
            <person name="Kuees U."/>
            <person name="Lilly W.W."/>
            <person name="Lindquist E."/>
            <person name="Lucas S."/>
            <person name="Magnuson J.K."/>
            <person name="Piumi F."/>
            <person name="Raudaskoski M."/>
            <person name="Salamov A."/>
            <person name="Schmutz J."/>
            <person name="Schwarze F.W.M.R."/>
            <person name="vanKuyk P.A."/>
            <person name="Horton J.S."/>
            <person name="Grigoriev I.V."/>
            <person name="Woesten H.A.B."/>
        </authorList>
    </citation>
    <scope>NUCLEOTIDE SEQUENCE [LARGE SCALE GENOMIC DNA]</scope>
    <source>
        <strain evidence="12">H4-8 / FGSC 9210</strain>
    </source>
</reference>
<evidence type="ECO:0000256" key="5">
    <source>
        <dbReference type="ARBA" id="ARBA00023054"/>
    </source>
</evidence>
<feature type="compositionally biased region" description="Basic and acidic residues" evidence="10">
    <location>
        <begin position="333"/>
        <end position="350"/>
    </location>
</feature>
<feature type="region of interest" description="Disordered" evidence="10">
    <location>
        <begin position="314"/>
        <end position="350"/>
    </location>
</feature>
<keyword evidence="7 9" id="KW-0687">Ribonucleoprotein</keyword>
<feature type="region of interest" description="Disordered" evidence="10">
    <location>
        <begin position="369"/>
        <end position="414"/>
    </location>
</feature>
<dbReference type="InterPro" id="IPR009292">
    <property type="entry name" value="RRP36"/>
</dbReference>
<dbReference type="EMBL" id="GL377302">
    <property type="protein sequence ID" value="EFJ02259.1"/>
    <property type="molecule type" value="Genomic_DNA"/>
</dbReference>
<feature type="compositionally biased region" description="Acidic residues" evidence="10">
    <location>
        <begin position="68"/>
        <end position="77"/>
    </location>
</feature>
<dbReference type="OrthoDB" id="448446at2759"/>
<dbReference type="GO" id="GO:0030686">
    <property type="term" value="C:90S preribosome"/>
    <property type="evidence" value="ECO:0007669"/>
    <property type="project" value="TreeGrafter"/>
</dbReference>
<feature type="compositionally biased region" description="Basic and acidic residues" evidence="10">
    <location>
        <begin position="130"/>
        <end position="139"/>
    </location>
</feature>
<comment type="subcellular location">
    <subcellularLocation>
        <location evidence="1 9">Nucleus</location>
        <location evidence="1 9">Nucleolus</location>
    </subcellularLocation>
</comment>
<comment type="function">
    <text evidence="8 9">Component of the 90S pre-ribosome involved in the maturation of rRNAs. Required for early cleavages of the pre-RNAs in the 40S ribosomal subunit maturation pathway.</text>
</comment>
<keyword evidence="5" id="KW-0175">Coiled coil</keyword>
<evidence type="ECO:0000256" key="10">
    <source>
        <dbReference type="SAM" id="MobiDB-lite"/>
    </source>
</evidence>
<dbReference type="GO" id="GO:0005730">
    <property type="term" value="C:nucleolus"/>
    <property type="evidence" value="ECO:0007669"/>
    <property type="project" value="UniProtKB-SubCell"/>
</dbReference>
<dbReference type="PANTHER" id="PTHR21738">
    <property type="entry name" value="RIBOSOMAL RNA PROCESSING PROTEIN 36 HOMOLOG"/>
    <property type="match status" value="1"/>
</dbReference>
<dbReference type="GO" id="GO:0000462">
    <property type="term" value="P:maturation of SSU-rRNA from tricistronic rRNA transcript (SSU-rRNA, 5.8S rRNA, LSU-rRNA)"/>
    <property type="evidence" value="ECO:0007669"/>
    <property type="project" value="TreeGrafter"/>
</dbReference>
<keyword evidence="3 9" id="KW-0690">Ribosome biogenesis</keyword>
<evidence type="ECO:0000256" key="3">
    <source>
        <dbReference type="ARBA" id="ARBA00022517"/>
    </source>
</evidence>
<feature type="compositionally biased region" description="Basic and acidic residues" evidence="10">
    <location>
        <begin position="194"/>
        <end position="213"/>
    </location>
</feature>
<evidence type="ECO:0000256" key="4">
    <source>
        <dbReference type="ARBA" id="ARBA00022552"/>
    </source>
</evidence>
<dbReference type="eggNOG" id="KOG3190">
    <property type="taxonomic scope" value="Eukaryota"/>
</dbReference>
<feature type="region of interest" description="Disordered" evidence="10">
    <location>
        <begin position="1"/>
        <end position="140"/>
    </location>
</feature>
<dbReference type="KEGG" id="scm:SCHCO_02612416"/>
<keyword evidence="4 9" id="KW-0698">rRNA processing</keyword>
<dbReference type="InParanoid" id="D8PNP7"/>
<dbReference type="HOGENOM" id="CLU_048802_1_0_1"/>
<comment type="subunit">
    <text evidence="9">Associates with 90S and pre-40S pre-ribosomal particles.</text>
</comment>
<comment type="similarity">
    <text evidence="2 9">Belongs to the RRP36 family.</text>
</comment>
<dbReference type="STRING" id="578458.D8PNP7"/>
<sequence length="414" mass="46509">MPRRPRPTTRAPPATVTGKGNDTNKASAPHIADKRAPAGASTSSKKRFRPSEEDEGYSSEDRFNSQGEIEDEDDADLFDGSGTEPEEDDDSDADIDADRAVLWGDDEEETVDPDMEDSSEEDEEEDEEVPSSKKPKDIKLLMNDLSDLPLGALRKAQRSLAQAEVDESVSESKAGSGSDDDSDNDSSPETTNTKGKEPERVEWSAHPKKDIAKRSSKHAPAEMSSKKPVTRRRQVVDVPNLTPRDPRFLPVTGELKPDKFKQSYSFLADMHRNEFTTLRENLSRARKLLANSPRHLREERAREVETLERALKKAESQVQRDKREAIEQQALERAAKEERERRAKGKGEWYMKKGEKREMLAKARYDALAKEGGKSAVSKAIDKKRKKIAQKEKKARPFAKGQGGDRTVKRRKVA</sequence>
<dbReference type="VEuPathDB" id="FungiDB:SCHCODRAFT_02612416"/>
<dbReference type="GeneID" id="9589835"/>
<gene>
    <name evidence="11" type="ORF">SCHCODRAFT_231285</name>
</gene>
<evidence type="ECO:0000256" key="7">
    <source>
        <dbReference type="ARBA" id="ARBA00023274"/>
    </source>
</evidence>
<dbReference type="PANTHER" id="PTHR21738:SF0">
    <property type="entry name" value="RIBOSOMAL RNA PROCESSING PROTEIN 36 HOMOLOG"/>
    <property type="match status" value="1"/>
</dbReference>
<feature type="compositionally biased region" description="Basic residues" evidence="10">
    <location>
        <begin position="382"/>
        <end position="397"/>
    </location>
</feature>
<evidence type="ECO:0000313" key="12">
    <source>
        <dbReference type="Proteomes" id="UP000007431"/>
    </source>
</evidence>
<keyword evidence="6 9" id="KW-0539">Nucleus</keyword>
<keyword evidence="12" id="KW-1185">Reference proteome</keyword>
<dbReference type="OMA" id="ERKEMPW"/>
<proteinExistence type="inferred from homology"/>
<evidence type="ECO:0000256" key="8">
    <source>
        <dbReference type="ARBA" id="ARBA00025053"/>
    </source>
</evidence>
<feature type="compositionally biased region" description="Acidic residues" evidence="10">
    <location>
        <begin position="84"/>
        <end position="95"/>
    </location>
</feature>
<accession>D8PNP7</accession>
<dbReference type="RefSeq" id="XP_003037161.1">
    <property type="nucleotide sequence ID" value="XM_003037115.1"/>
</dbReference>
<feature type="region of interest" description="Disordered" evidence="10">
    <location>
        <begin position="156"/>
        <end position="254"/>
    </location>
</feature>
<feature type="compositionally biased region" description="Acidic residues" evidence="10">
    <location>
        <begin position="104"/>
        <end position="129"/>
    </location>
</feature>
<evidence type="ECO:0000256" key="1">
    <source>
        <dbReference type="ARBA" id="ARBA00004604"/>
    </source>
</evidence>
<protein>
    <recommendedName>
        <fullName evidence="9">rRNA biogenesis protein RRP36</fullName>
    </recommendedName>
</protein>
<name>D8PNP7_SCHCM</name>
<dbReference type="Pfam" id="PF06102">
    <property type="entry name" value="RRP36"/>
    <property type="match status" value="1"/>
</dbReference>
<organism evidence="12">
    <name type="scientific">Schizophyllum commune (strain H4-8 / FGSC 9210)</name>
    <name type="common">Split gill fungus</name>
    <dbReference type="NCBI Taxonomy" id="578458"/>
    <lineage>
        <taxon>Eukaryota</taxon>
        <taxon>Fungi</taxon>
        <taxon>Dikarya</taxon>
        <taxon>Basidiomycota</taxon>
        <taxon>Agaricomycotina</taxon>
        <taxon>Agaricomycetes</taxon>
        <taxon>Agaricomycetidae</taxon>
        <taxon>Agaricales</taxon>
        <taxon>Schizophyllaceae</taxon>
        <taxon>Schizophyllum</taxon>
    </lineage>
</organism>
<evidence type="ECO:0000256" key="2">
    <source>
        <dbReference type="ARBA" id="ARBA00009418"/>
    </source>
</evidence>
<evidence type="ECO:0000313" key="11">
    <source>
        <dbReference type="EMBL" id="EFJ02259.1"/>
    </source>
</evidence>
<evidence type="ECO:0000256" key="6">
    <source>
        <dbReference type="ARBA" id="ARBA00023242"/>
    </source>
</evidence>
<feature type="compositionally biased region" description="Basic and acidic residues" evidence="10">
    <location>
        <begin position="314"/>
        <end position="326"/>
    </location>
</feature>